<gene>
    <name evidence="3" type="ORF">L5515_015682</name>
</gene>
<sequence>MDDGSVNPQYITVGIVFIILWYFFFSIRMTLADGRRIWPADAVFGANVIDAKTKEDSEDGGKNGTSEVNHFEIVVFPKANDEEQNEATDKTETVQSDSDESMETALGGPPGRIELVS</sequence>
<feature type="region of interest" description="Disordered" evidence="1">
    <location>
        <begin position="78"/>
        <end position="117"/>
    </location>
</feature>
<dbReference type="EMBL" id="CP092621">
    <property type="protein sequence ID" value="UMM20395.1"/>
    <property type="molecule type" value="Genomic_DNA"/>
</dbReference>
<proteinExistence type="predicted"/>
<dbReference type="Proteomes" id="UP000829354">
    <property type="component" value="Chromosome II"/>
</dbReference>
<evidence type="ECO:0000313" key="4">
    <source>
        <dbReference type="Proteomes" id="UP000829354"/>
    </source>
</evidence>
<feature type="transmembrane region" description="Helical" evidence="2">
    <location>
        <begin position="6"/>
        <end position="25"/>
    </location>
</feature>
<evidence type="ECO:0000256" key="2">
    <source>
        <dbReference type="SAM" id="Phobius"/>
    </source>
</evidence>
<keyword evidence="4" id="KW-1185">Reference proteome</keyword>
<dbReference type="AlphaFoldDB" id="A0AAE9ECD8"/>
<reference evidence="3 4" key="1">
    <citation type="submission" date="2022-04" db="EMBL/GenBank/DDBJ databases">
        <title>Chromosome-level reference genomes for two strains of Caenorhabditis briggsae: an improved platform for comparative genomics.</title>
        <authorList>
            <person name="Stevens L."/>
            <person name="Andersen E."/>
        </authorList>
    </citation>
    <scope>NUCLEOTIDE SEQUENCE [LARGE SCALE GENOMIC DNA]</scope>
    <source>
        <strain evidence="3">VX34</strain>
        <tissue evidence="3">Whole-organism</tissue>
    </source>
</reference>
<evidence type="ECO:0000313" key="3">
    <source>
        <dbReference type="EMBL" id="UMM20395.1"/>
    </source>
</evidence>
<protein>
    <submittedName>
        <fullName evidence="3">Uncharacterized protein</fullName>
    </submittedName>
</protein>
<accession>A0AAE9ECD8</accession>
<evidence type="ECO:0000256" key="1">
    <source>
        <dbReference type="SAM" id="MobiDB-lite"/>
    </source>
</evidence>
<keyword evidence="2" id="KW-0812">Transmembrane</keyword>
<name>A0AAE9ECD8_CAEBR</name>
<keyword evidence="2" id="KW-0472">Membrane</keyword>
<keyword evidence="2" id="KW-1133">Transmembrane helix</keyword>
<organism evidence="3 4">
    <name type="scientific">Caenorhabditis briggsae</name>
    <dbReference type="NCBI Taxonomy" id="6238"/>
    <lineage>
        <taxon>Eukaryota</taxon>
        <taxon>Metazoa</taxon>
        <taxon>Ecdysozoa</taxon>
        <taxon>Nematoda</taxon>
        <taxon>Chromadorea</taxon>
        <taxon>Rhabditida</taxon>
        <taxon>Rhabditina</taxon>
        <taxon>Rhabditomorpha</taxon>
        <taxon>Rhabditoidea</taxon>
        <taxon>Rhabditidae</taxon>
        <taxon>Peloderinae</taxon>
        <taxon>Caenorhabditis</taxon>
    </lineage>
</organism>